<keyword evidence="1" id="KW-0371">Homeobox</keyword>
<dbReference type="RefSeq" id="WP_073167526.1">
    <property type="nucleotide sequence ID" value="NZ_FQUW01000054.1"/>
</dbReference>
<dbReference type="GO" id="GO:0003677">
    <property type="term" value="F:DNA binding"/>
    <property type="evidence" value="ECO:0007669"/>
    <property type="project" value="UniProtKB-KW"/>
</dbReference>
<dbReference type="AlphaFoldDB" id="A0A1M5DQ71"/>
<name>A0A1M5DQ71_9FIRM</name>
<organism evidence="1 2">
    <name type="scientific">Desulfofundulus australicus DSM 11792</name>
    <dbReference type="NCBI Taxonomy" id="1121425"/>
    <lineage>
        <taxon>Bacteria</taxon>
        <taxon>Bacillati</taxon>
        <taxon>Bacillota</taxon>
        <taxon>Clostridia</taxon>
        <taxon>Eubacteriales</taxon>
        <taxon>Peptococcaceae</taxon>
        <taxon>Desulfofundulus</taxon>
    </lineage>
</organism>
<proteinExistence type="predicted"/>
<reference evidence="2" key="1">
    <citation type="submission" date="2016-11" db="EMBL/GenBank/DDBJ databases">
        <authorList>
            <person name="Varghese N."/>
            <person name="Submissions S."/>
        </authorList>
    </citation>
    <scope>NUCLEOTIDE SEQUENCE [LARGE SCALE GENOMIC DNA]</scope>
    <source>
        <strain evidence="2">DSM 11792</strain>
    </source>
</reference>
<keyword evidence="1" id="KW-0238">DNA-binding</keyword>
<evidence type="ECO:0000313" key="1">
    <source>
        <dbReference type="EMBL" id="SHF69139.1"/>
    </source>
</evidence>
<keyword evidence="2" id="KW-1185">Reference proteome</keyword>
<protein>
    <submittedName>
        <fullName evidence="1">Homeodomain-like domain-containing protein</fullName>
    </submittedName>
</protein>
<evidence type="ECO:0000313" key="2">
    <source>
        <dbReference type="Proteomes" id="UP000184196"/>
    </source>
</evidence>
<dbReference type="Proteomes" id="UP000184196">
    <property type="component" value="Unassembled WGS sequence"/>
</dbReference>
<gene>
    <name evidence="1" type="ORF">SAMN02745218_02884</name>
</gene>
<accession>A0A1M5DQ71</accession>
<dbReference type="EMBL" id="FQUW01000054">
    <property type="protein sequence ID" value="SHF69139.1"/>
    <property type="molecule type" value="Genomic_DNA"/>
</dbReference>
<dbReference type="Pfam" id="PF13384">
    <property type="entry name" value="HTH_23"/>
    <property type="match status" value="1"/>
</dbReference>
<sequence>MREERQAKVAMAVRLRRAGWSFRRIADELGVSHQTARLWCMDAAKVFREEAREKAKCRPKTAVGKKKPRQLITLSGPWWREAPAVVRVDIITGQILAFRWPLE</sequence>